<dbReference type="Proteomes" id="UP000002748">
    <property type="component" value="Unassembled WGS sequence"/>
</dbReference>
<proteinExistence type="predicted"/>
<keyword evidence="5" id="KW-0539">Nucleus</keyword>
<feature type="region of interest" description="Disordered" evidence="6">
    <location>
        <begin position="62"/>
        <end position="146"/>
    </location>
</feature>
<evidence type="ECO:0000256" key="3">
    <source>
        <dbReference type="ARBA" id="ARBA00023125"/>
    </source>
</evidence>
<comment type="caution">
    <text evidence="7">The sequence shown here is derived from an EMBL/GenBank/DDBJ whole genome shotgun (WGS) entry which is preliminary data.</text>
</comment>
<evidence type="ECO:0000313" key="8">
    <source>
        <dbReference type="Proteomes" id="UP000002748"/>
    </source>
</evidence>
<evidence type="ECO:0008006" key="9">
    <source>
        <dbReference type="Google" id="ProtNLM"/>
    </source>
</evidence>
<dbReference type="OrthoDB" id="3163292at2759"/>
<keyword evidence="3" id="KW-0238">DNA-binding</keyword>
<evidence type="ECO:0000256" key="2">
    <source>
        <dbReference type="ARBA" id="ARBA00023015"/>
    </source>
</evidence>
<evidence type="ECO:0000256" key="1">
    <source>
        <dbReference type="ARBA" id="ARBA00004123"/>
    </source>
</evidence>
<feature type="compositionally biased region" description="Polar residues" evidence="6">
    <location>
        <begin position="91"/>
        <end position="102"/>
    </location>
</feature>
<accession>J5TS51</accession>
<dbReference type="VEuPathDB" id="FungiDB:A1Q1_03987"/>
<dbReference type="AlphaFoldDB" id="J5TS51"/>
<evidence type="ECO:0000256" key="6">
    <source>
        <dbReference type="SAM" id="MobiDB-lite"/>
    </source>
</evidence>
<dbReference type="GeneID" id="25987500"/>
<dbReference type="HOGENOM" id="CLU_386458_0_0_1"/>
<dbReference type="KEGG" id="tasa:A1Q1_03987"/>
<evidence type="ECO:0000256" key="5">
    <source>
        <dbReference type="ARBA" id="ARBA00023242"/>
    </source>
</evidence>
<feature type="compositionally biased region" description="Basic and acidic residues" evidence="6">
    <location>
        <begin position="202"/>
        <end position="211"/>
    </location>
</feature>
<dbReference type="GO" id="GO:0000976">
    <property type="term" value="F:transcription cis-regulatory region binding"/>
    <property type="evidence" value="ECO:0007669"/>
    <property type="project" value="TreeGrafter"/>
</dbReference>
<dbReference type="InterPro" id="IPR051089">
    <property type="entry name" value="prtT"/>
</dbReference>
<evidence type="ECO:0000313" key="7">
    <source>
        <dbReference type="EMBL" id="EJT52471.1"/>
    </source>
</evidence>
<name>J5TS51_TRIAS</name>
<reference evidence="7 8" key="1">
    <citation type="journal article" date="2012" name="Eukaryot. Cell">
        <title>Draft genome sequence of CBS 2479, the standard type strain of Trichosporon asahii.</title>
        <authorList>
            <person name="Yang R.Y."/>
            <person name="Li H.T."/>
            <person name="Zhu H."/>
            <person name="Zhou G.P."/>
            <person name="Wang M."/>
            <person name="Wang L."/>
        </authorList>
    </citation>
    <scope>NUCLEOTIDE SEQUENCE [LARGE SCALE GENOMIC DNA]</scope>
    <source>
        <strain evidence="8">ATCC 90039 / CBS 2479 / JCM 2466 / KCTC 7840 / NCYC 2677 / UAMH 7654</strain>
    </source>
</reference>
<dbReference type="CDD" id="cd12148">
    <property type="entry name" value="fungal_TF_MHR"/>
    <property type="match status" value="1"/>
</dbReference>
<feature type="region of interest" description="Disordered" evidence="6">
    <location>
        <begin position="176"/>
        <end position="211"/>
    </location>
</feature>
<comment type="subcellular location">
    <subcellularLocation>
        <location evidence="1">Nucleus</location>
    </subcellularLocation>
</comment>
<dbReference type="GO" id="GO:0005634">
    <property type="term" value="C:nucleus"/>
    <property type="evidence" value="ECO:0007669"/>
    <property type="project" value="UniProtKB-SubCell"/>
</dbReference>
<dbReference type="GO" id="GO:0000981">
    <property type="term" value="F:DNA-binding transcription factor activity, RNA polymerase II-specific"/>
    <property type="evidence" value="ECO:0007669"/>
    <property type="project" value="TreeGrafter"/>
</dbReference>
<dbReference type="EMBL" id="ALBS01000025">
    <property type="protein sequence ID" value="EJT52471.1"/>
    <property type="molecule type" value="Genomic_DNA"/>
</dbReference>
<dbReference type="PANTHER" id="PTHR31845">
    <property type="entry name" value="FINGER DOMAIN PROTEIN, PUTATIVE-RELATED"/>
    <property type="match status" value="1"/>
</dbReference>
<protein>
    <recommendedName>
        <fullName evidence="9">Transcription factor domain-containing protein</fullName>
    </recommendedName>
</protein>
<keyword evidence="2" id="KW-0805">Transcription regulation</keyword>
<organism evidence="7 8">
    <name type="scientific">Trichosporon asahii var. asahii (strain ATCC 90039 / CBS 2479 / JCM 2466 / KCTC 7840 / NBRC 103889/ NCYC 2677 / UAMH 7654)</name>
    <name type="common">Yeast</name>
    <dbReference type="NCBI Taxonomy" id="1186058"/>
    <lineage>
        <taxon>Eukaryota</taxon>
        <taxon>Fungi</taxon>
        <taxon>Dikarya</taxon>
        <taxon>Basidiomycota</taxon>
        <taxon>Agaricomycotina</taxon>
        <taxon>Tremellomycetes</taxon>
        <taxon>Trichosporonales</taxon>
        <taxon>Trichosporonaceae</taxon>
        <taxon>Trichosporon</taxon>
    </lineage>
</organism>
<dbReference type="PANTHER" id="PTHR31845:SF17">
    <property type="entry name" value="ZN(II)2CYS6 TRANSCRIPTION FACTOR (EUROFUNG)"/>
    <property type="match status" value="1"/>
</dbReference>
<gene>
    <name evidence="7" type="ORF">A1Q1_03987</name>
</gene>
<evidence type="ECO:0000256" key="4">
    <source>
        <dbReference type="ARBA" id="ARBA00023163"/>
    </source>
</evidence>
<keyword evidence="4" id="KW-0804">Transcription</keyword>
<sequence>MGPVPRGMIEETEATKSRIEQLEGHVSGIYKKLDEMTSVLARLAGPPTSTTPAAQSDILSPRAQLHSHSSHSNHHSNSNSHNHNHTHAHTPLNQHTPQQNHGTFRPPPPPSLPSTGSVMSMAVLPDPPEPKEPEPPASRSSSPLSADDMLESAMEGEPFRHFTRKEEELHFIEQHGSLPAGGAPRPKKRKTNEQAGEWTHSPIHERGDPLRHSFVDPVSSGLIGEPEARALFARFYKYAHPFIPVFDPEHDTYDSLMRRSPFCVTVILMVALHHGESLSGVKSDVCQRIRSEAEKMVKETLFSPAATLETVQGLVTMISYSEHAWRTCCHVMSLAVDMRLYRCLPYLHKIRKDSRHPDRLLERQRPLVVGARTWLAIVRLSYEMSFNHSLPIQFGSPQRLQYARELIDHPYSTPLDSRLVIACEMCEQREIAFRPWESIAMLHPSEIDAGIRRANNGIKELYAHWLSYYEEQGLERDHFLMIELENQKAYCLMYANSSAWYGVLKREDVFRLSPERREWIQEAMRSGAFLVGSLANQRLEKESEFGNHNYCIVATARYLIRMAELLPTACDLHEISLNIDKLLLKLPVYPVKPFSDGLRRTLRKAREQGVLPSTRMTTDSSPMDDSQSLAATLAANTEYPGFNPFPWHDPVQAAGQIGGAGVPQANNVSWPEELNLSAWFPVNEDPAALGLDVSALQGEEMVNWFPAAPQVWLEE</sequence>
<dbReference type="RefSeq" id="XP_014183838.1">
    <property type="nucleotide sequence ID" value="XM_014328363.1"/>
</dbReference>